<dbReference type="Pfam" id="PF00664">
    <property type="entry name" value="ABC_membrane"/>
    <property type="match status" value="1"/>
</dbReference>
<evidence type="ECO:0000256" key="2">
    <source>
        <dbReference type="ARBA" id="ARBA00022692"/>
    </source>
</evidence>
<dbReference type="Proteomes" id="UP001321498">
    <property type="component" value="Chromosome"/>
</dbReference>
<dbReference type="PANTHER" id="PTHR43394:SF1">
    <property type="entry name" value="ATP-BINDING CASSETTE SUB-FAMILY B MEMBER 10, MITOCHONDRIAL"/>
    <property type="match status" value="1"/>
</dbReference>
<evidence type="ECO:0000256" key="5">
    <source>
        <dbReference type="SAM" id="MobiDB-lite"/>
    </source>
</evidence>
<dbReference type="InterPro" id="IPR039421">
    <property type="entry name" value="Type_1_exporter"/>
</dbReference>
<dbReference type="RefSeq" id="WP_286277872.1">
    <property type="nucleotide sequence ID" value="NZ_AP027731.1"/>
</dbReference>
<protein>
    <recommendedName>
        <fullName evidence="7">ABC transmembrane type-1 domain-containing protein</fullName>
    </recommendedName>
</protein>
<dbReference type="SUPFAM" id="SSF90123">
    <property type="entry name" value="ABC transporter transmembrane region"/>
    <property type="match status" value="1"/>
</dbReference>
<feature type="transmembrane region" description="Helical" evidence="6">
    <location>
        <begin position="79"/>
        <end position="97"/>
    </location>
</feature>
<evidence type="ECO:0000256" key="4">
    <source>
        <dbReference type="ARBA" id="ARBA00023136"/>
    </source>
</evidence>
<feature type="transmembrane region" description="Helical" evidence="6">
    <location>
        <begin position="177"/>
        <end position="196"/>
    </location>
</feature>
<keyword evidence="9" id="KW-1185">Reference proteome</keyword>
<evidence type="ECO:0000256" key="6">
    <source>
        <dbReference type="SAM" id="Phobius"/>
    </source>
</evidence>
<feature type="transmembrane region" description="Helical" evidence="6">
    <location>
        <begin position="152"/>
        <end position="171"/>
    </location>
</feature>
<proteinExistence type="predicted"/>
<accession>A0ABM8G8B5</accession>
<sequence>MTSPWLTFGARRGAPEPTPPTSSPLGLILWAARLQTGPIVVSILLGMGWVLCQALWPLLLGAAVQSATEGFRPELFPPLLALAGLAVAQSLFGTFNYRSSYSNYLRTTASLARLVGRRITATGRAATRERSSGELVVTSTSDAVRVGRVFDVIPRLVGAVVAWLLVTALLFTSATALGLIALIGVPVSCAVLALLVRPLERTQAEQRGKLGMLSAIGGDAAAGLRILRGIGGEDEFVARYRSQSQTVRWAGVRIAGVQSWLFGAQVLLPSITIALVVGTGARLVLGGDWTAGSSSRPTATPPS</sequence>
<dbReference type="InterPro" id="IPR011527">
    <property type="entry name" value="ABC1_TM_dom"/>
</dbReference>
<feature type="region of interest" description="Disordered" evidence="5">
    <location>
        <begin position="1"/>
        <end position="20"/>
    </location>
</feature>
<reference evidence="9" key="1">
    <citation type="journal article" date="2019" name="Int. J. Syst. Evol. Microbiol.">
        <title>The Global Catalogue of Microorganisms (GCM) 10K type strain sequencing project: providing services to taxonomists for standard genome sequencing and annotation.</title>
        <authorList>
            <consortium name="The Broad Institute Genomics Platform"/>
            <consortium name="The Broad Institute Genome Sequencing Center for Infectious Disease"/>
            <person name="Wu L."/>
            <person name="Ma J."/>
        </authorList>
    </citation>
    <scope>NUCLEOTIDE SEQUENCE [LARGE SCALE GENOMIC DNA]</scope>
    <source>
        <strain evidence="9">NBRC 108725</strain>
    </source>
</reference>
<organism evidence="8 9">
    <name type="scientific">Naasia aerilata</name>
    <dbReference type="NCBI Taxonomy" id="1162966"/>
    <lineage>
        <taxon>Bacteria</taxon>
        <taxon>Bacillati</taxon>
        <taxon>Actinomycetota</taxon>
        <taxon>Actinomycetes</taxon>
        <taxon>Micrococcales</taxon>
        <taxon>Microbacteriaceae</taxon>
        <taxon>Naasia</taxon>
    </lineage>
</organism>
<evidence type="ECO:0000313" key="9">
    <source>
        <dbReference type="Proteomes" id="UP001321498"/>
    </source>
</evidence>
<gene>
    <name evidence="8" type="ORF">GCM10025866_03220</name>
</gene>
<keyword evidence="2 6" id="KW-0812">Transmembrane</keyword>
<evidence type="ECO:0000256" key="3">
    <source>
        <dbReference type="ARBA" id="ARBA00022989"/>
    </source>
</evidence>
<feature type="domain" description="ABC transmembrane type-1" evidence="7">
    <location>
        <begin position="40"/>
        <end position="292"/>
    </location>
</feature>
<name>A0ABM8G8B5_9MICO</name>
<evidence type="ECO:0000259" key="7">
    <source>
        <dbReference type="PROSITE" id="PS50929"/>
    </source>
</evidence>
<dbReference type="PROSITE" id="PS50929">
    <property type="entry name" value="ABC_TM1F"/>
    <property type="match status" value="1"/>
</dbReference>
<dbReference type="EMBL" id="AP027731">
    <property type="protein sequence ID" value="BDZ44413.1"/>
    <property type="molecule type" value="Genomic_DNA"/>
</dbReference>
<keyword evidence="3 6" id="KW-1133">Transmembrane helix</keyword>
<dbReference type="PANTHER" id="PTHR43394">
    <property type="entry name" value="ATP-DEPENDENT PERMEASE MDL1, MITOCHONDRIAL"/>
    <property type="match status" value="1"/>
</dbReference>
<dbReference type="InterPro" id="IPR036640">
    <property type="entry name" value="ABC1_TM_sf"/>
</dbReference>
<evidence type="ECO:0000256" key="1">
    <source>
        <dbReference type="ARBA" id="ARBA00004651"/>
    </source>
</evidence>
<dbReference type="Gene3D" id="1.20.1560.10">
    <property type="entry name" value="ABC transporter type 1, transmembrane domain"/>
    <property type="match status" value="1"/>
</dbReference>
<keyword evidence="4 6" id="KW-0472">Membrane</keyword>
<comment type="subcellular location">
    <subcellularLocation>
        <location evidence="1">Cell membrane</location>
        <topology evidence="1">Multi-pass membrane protein</topology>
    </subcellularLocation>
</comment>
<feature type="transmembrane region" description="Helical" evidence="6">
    <location>
        <begin position="39"/>
        <end position="59"/>
    </location>
</feature>
<evidence type="ECO:0000313" key="8">
    <source>
        <dbReference type="EMBL" id="BDZ44413.1"/>
    </source>
</evidence>